<feature type="transmembrane region" description="Helical" evidence="1">
    <location>
        <begin position="114"/>
        <end position="133"/>
    </location>
</feature>
<dbReference type="Proteomes" id="UP000000253">
    <property type="component" value="Chromosome"/>
</dbReference>
<accession>A4FZD7</accession>
<evidence type="ECO:0000256" key="1">
    <source>
        <dbReference type="SAM" id="Phobius"/>
    </source>
</evidence>
<feature type="transmembrane region" description="Helical" evidence="1">
    <location>
        <begin position="86"/>
        <end position="108"/>
    </location>
</feature>
<keyword evidence="1" id="KW-0812">Transmembrane</keyword>
<feature type="transmembrane region" description="Helical" evidence="1">
    <location>
        <begin position="21"/>
        <end position="48"/>
    </location>
</feature>
<organism evidence="2 3">
    <name type="scientific">Methanococcus maripaludis (strain C5 / ATCC BAA-1333)</name>
    <dbReference type="NCBI Taxonomy" id="402880"/>
    <lineage>
        <taxon>Archaea</taxon>
        <taxon>Methanobacteriati</taxon>
        <taxon>Methanobacteriota</taxon>
        <taxon>Methanomada group</taxon>
        <taxon>Methanococci</taxon>
        <taxon>Methanococcales</taxon>
        <taxon>Methanococcaceae</taxon>
        <taxon>Methanococcus</taxon>
    </lineage>
</organism>
<gene>
    <name evidence="2" type="ordered locus">MmarC5_1273</name>
</gene>
<evidence type="ECO:0000313" key="2">
    <source>
        <dbReference type="EMBL" id="ABO35571.1"/>
    </source>
</evidence>
<proteinExistence type="predicted"/>
<reference evidence="2 3" key="1">
    <citation type="submission" date="2007-03" db="EMBL/GenBank/DDBJ databases">
        <title>Complete sequence of chromosome of Methanococcus maripaludis C5.</title>
        <authorList>
            <consortium name="US DOE Joint Genome Institute"/>
            <person name="Copeland A."/>
            <person name="Lucas S."/>
            <person name="Lapidus A."/>
            <person name="Barry K."/>
            <person name="Glavina del Rio T."/>
            <person name="Dalin E."/>
            <person name="Tice H."/>
            <person name="Pitluck S."/>
            <person name="Chertkov O."/>
            <person name="Brettin T."/>
            <person name="Bruce D."/>
            <person name="Han C."/>
            <person name="Detter J.C."/>
            <person name="Schmutz J."/>
            <person name="Larimer F."/>
            <person name="Land M."/>
            <person name="Hauser L."/>
            <person name="Kyrpides N."/>
            <person name="Mikhailova N."/>
            <person name="Sieprawska-Lupa M."/>
            <person name="Whitman W.B."/>
            <person name="Richardson P."/>
        </authorList>
    </citation>
    <scope>NUCLEOTIDE SEQUENCE [LARGE SCALE GENOMIC DNA]</scope>
    <source>
        <strain evidence="3">C5 / ATCC BAA-1333</strain>
    </source>
</reference>
<evidence type="ECO:0000313" key="3">
    <source>
        <dbReference type="Proteomes" id="UP000000253"/>
    </source>
</evidence>
<sequence>MGYGGGNPTYRNYGRSRFGNFRVLLLFVGIGMSLVNGGFVAVSAIPIIGNLIGAVFQMGGTLGILATCMILFFTSFRKGAGGFLGILLEALTLSQPVITFVTMTLPGIDAFANIPAGFVYLLIDITALSLCYGGK</sequence>
<protein>
    <submittedName>
        <fullName evidence="2">Uncharacterized protein</fullName>
    </submittedName>
</protein>
<dbReference type="AlphaFoldDB" id="A4FZD7"/>
<feature type="transmembrane region" description="Helical" evidence="1">
    <location>
        <begin position="54"/>
        <end position="74"/>
    </location>
</feature>
<dbReference type="HOGENOM" id="CLU_1881098_0_0_2"/>
<dbReference type="STRING" id="402880.MmarC5_1273"/>
<name>A4FZD7_METM5</name>
<dbReference type="RefSeq" id="WP_011869023.1">
    <property type="nucleotide sequence ID" value="NC_009135.1"/>
</dbReference>
<dbReference type="KEGG" id="mmq:MmarC5_1273"/>
<dbReference type="GeneID" id="4929277"/>
<dbReference type="EMBL" id="CP000609">
    <property type="protein sequence ID" value="ABO35571.1"/>
    <property type="molecule type" value="Genomic_DNA"/>
</dbReference>
<keyword evidence="1" id="KW-1133">Transmembrane helix</keyword>
<keyword evidence="1" id="KW-0472">Membrane</keyword>